<keyword evidence="2" id="KW-0472">Membrane</keyword>
<dbReference type="EMBL" id="NAFI01000190">
    <property type="protein sequence ID" value="OSJ01847.1"/>
    <property type="molecule type" value="Genomic_DNA"/>
</dbReference>
<evidence type="ECO:0000256" key="2">
    <source>
        <dbReference type="SAM" id="Phobius"/>
    </source>
</evidence>
<feature type="transmembrane region" description="Helical" evidence="2">
    <location>
        <begin position="546"/>
        <end position="567"/>
    </location>
</feature>
<protein>
    <recommendedName>
        <fullName evidence="5">Superinfection immunity protein</fullName>
    </recommendedName>
</protein>
<dbReference type="InterPro" id="IPR016410">
    <property type="entry name" value="Phage_imm"/>
</dbReference>
<feature type="compositionally biased region" description="Polar residues" evidence="1">
    <location>
        <begin position="461"/>
        <end position="472"/>
    </location>
</feature>
<comment type="caution">
    <text evidence="3">The sequence shown here is derived from an EMBL/GenBank/DDBJ whole genome shotgun (WGS) entry which is preliminary data.</text>
</comment>
<proteinExistence type="predicted"/>
<dbReference type="Proteomes" id="UP000193553">
    <property type="component" value="Unassembled WGS sequence"/>
</dbReference>
<accession>A0A1X3GW48</accession>
<feature type="transmembrane region" description="Helical" evidence="2">
    <location>
        <begin position="687"/>
        <end position="706"/>
    </location>
</feature>
<feature type="transmembrane region" description="Helical" evidence="2">
    <location>
        <begin position="713"/>
        <end position="739"/>
    </location>
</feature>
<feature type="compositionally biased region" description="Low complexity" evidence="1">
    <location>
        <begin position="498"/>
        <end position="510"/>
    </location>
</feature>
<evidence type="ECO:0000256" key="1">
    <source>
        <dbReference type="SAM" id="MobiDB-lite"/>
    </source>
</evidence>
<dbReference type="AlphaFoldDB" id="A0A1X3GW48"/>
<feature type="region of interest" description="Disordered" evidence="1">
    <location>
        <begin position="404"/>
        <end position="529"/>
    </location>
</feature>
<feature type="compositionally biased region" description="Pro residues" evidence="1">
    <location>
        <begin position="428"/>
        <end position="447"/>
    </location>
</feature>
<name>A0A1X3GW48_9BRAD</name>
<reference evidence="3 4" key="1">
    <citation type="submission" date="2017-03" db="EMBL/GenBank/DDBJ databases">
        <title>Whole genome sequences of fourteen strains of Bradyrhizobium canariense and one strain of Bradyrhizobium japonicum isolated from Lupinus (Papilionoideae: Genisteae) species in Algeria.</title>
        <authorList>
            <person name="Crovadore J."/>
            <person name="Chekireb D."/>
            <person name="Brachmann A."/>
            <person name="Chablais R."/>
            <person name="Cochard B."/>
            <person name="Lefort F."/>
        </authorList>
    </citation>
    <scope>NUCLEOTIDE SEQUENCE [LARGE SCALE GENOMIC DNA]</scope>
    <source>
        <strain evidence="3 4">UBMA195</strain>
    </source>
</reference>
<feature type="region of interest" description="Disordered" evidence="1">
    <location>
        <begin position="598"/>
        <end position="654"/>
    </location>
</feature>
<keyword evidence="2" id="KW-1133">Transmembrane helix</keyword>
<evidence type="ECO:0000313" key="4">
    <source>
        <dbReference type="Proteomes" id="UP000193553"/>
    </source>
</evidence>
<feature type="transmembrane region" description="Helical" evidence="2">
    <location>
        <begin position="665"/>
        <end position="681"/>
    </location>
</feature>
<feature type="compositionally biased region" description="Polar residues" evidence="1">
    <location>
        <begin position="511"/>
        <end position="522"/>
    </location>
</feature>
<sequence length="1022" mass="108916">MLGASALIRFVRFILFFFLTGVPQGAFAQQREIFDLFGGMIRSGIAVATQADWERLPGSEVACLDGALRQRGSSINEMIRQGVSPSDPRVSGFRNQCRNQSNASGPSFDCRRARFADEIAVCGDPELARLDRMIGQGYQDMVAKFGDGPARSVAAPLLAARRACQSDVGCIKNAQLSAIRQLQRQGAVITEAEATPAGPEAAAQTPMAEAIYAVEGLHLGGRVSLRGPSYLEYRCNPSDQFAGLTWCQKRRQETSPRGAYTSTTTIVHANDGTALYINRYLEPAFFAGTEAMDDVRRLSAKYGEPRYVTPPVAVGPRTLMATWGDVSLQPLDRVRLADLAAGRDVRAGILVDHIGNFQRSASIGLPVYRVTGGAGYVWAASWDPAGRGTLRFLTIDPSRLLPGASAAPDMAANTAPPQLTPTTAESSPPAPIASPPAAQPTSQPSPTPTVAVSSPVIADQRAQTQNSKSESSAKPLEPAPVAPAITPVSPTKQPDPAEPTTAAAARPADTGRQTPPTPSANEPVQPRVVGPPIAIQPAAKTPETNYLQWALVAAVLILIGAVGFLLFDRRKKIDPISSPATAPVPVLMDVKLIEPSTMASSEDKALHPEEPERAAPTMQEPPSLPIELPEAAATGGTSDANASAPAPALQGSDVRRSSNITEHRHFGIGLIAAIVALSALMSMSVGLVGMIPLALAVYLLPTIIAFKVRHHYAWVLGILNVFFGFTVLGWLGFFVWALIGPRKSALDAMSQHSALGLAKTPTGDPALTMSDYDLRSGWKMPVLQAEIFSFEGDGVPVESADSIKVFFKNPVIGIWRTGPASSGSNSVRYNVANQVRCLAITAAETKLRVGRTLGRTALTGIGAAILTGRQSALGAAFLDYRFGGDETDELVAALIVFSDYSSIVLQSESNEFEKLCALLPPHVLSDEVQAQTAEEVDRIKRMAADGPRVLEEMKTQIAETERTIVAFAEQAKSGETFAERDEGRIGLSQAEERVINERAVLNAVDRLIRLAASRELPGRRTA</sequence>
<evidence type="ECO:0000313" key="3">
    <source>
        <dbReference type="EMBL" id="OSJ01847.1"/>
    </source>
</evidence>
<feature type="compositionally biased region" description="Basic and acidic residues" evidence="1">
    <location>
        <begin position="601"/>
        <end position="613"/>
    </location>
</feature>
<dbReference type="Pfam" id="PF14373">
    <property type="entry name" value="Imm_superinfect"/>
    <property type="match status" value="1"/>
</dbReference>
<keyword evidence="2" id="KW-0812">Transmembrane</keyword>
<evidence type="ECO:0008006" key="5">
    <source>
        <dbReference type="Google" id="ProtNLM"/>
    </source>
</evidence>
<organism evidence="3 4">
    <name type="scientific">Bradyrhizobium canariense</name>
    <dbReference type="NCBI Taxonomy" id="255045"/>
    <lineage>
        <taxon>Bacteria</taxon>
        <taxon>Pseudomonadati</taxon>
        <taxon>Pseudomonadota</taxon>
        <taxon>Alphaproteobacteria</taxon>
        <taxon>Hyphomicrobiales</taxon>
        <taxon>Nitrobacteraceae</taxon>
        <taxon>Bradyrhizobium</taxon>
    </lineage>
</organism>
<gene>
    <name evidence="3" type="ORF">BSZ18_39315</name>
</gene>